<gene>
    <name evidence="1" type="ORF">M9H77_17768</name>
</gene>
<evidence type="ECO:0000313" key="1">
    <source>
        <dbReference type="EMBL" id="KAI5667915.1"/>
    </source>
</evidence>
<proteinExistence type="predicted"/>
<organism evidence="1 2">
    <name type="scientific">Catharanthus roseus</name>
    <name type="common">Madagascar periwinkle</name>
    <name type="synonym">Vinca rosea</name>
    <dbReference type="NCBI Taxonomy" id="4058"/>
    <lineage>
        <taxon>Eukaryota</taxon>
        <taxon>Viridiplantae</taxon>
        <taxon>Streptophyta</taxon>
        <taxon>Embryophyta</taxon>
        <taxon>Tracheophyta</taxon>
        <taxon>Spermatophyta</taxon>
        <taxon>Magnoliopsida</taxon>
        <taxon>eudicotyledons</taxon>
        <taxon>Gunneridae</taxon>
        <taxon>Pentapetalae</taxon>
        <taxon>asterids</taxon>
        <taxon>lamiids</taxon>
        <taxon>Gentianales</taxon>
        <taxon>Apocynaceae</taxon>
        <taxon>Rauvolfioideae</taxon>
        <taxon>Vinceae</taxon>
        <taxon>Catharanthinae</taxon>
        <taxon>Catharanthus</taxon>
    </lineage>
</organism>
<dbReference type="Proteomes" id="UP001060085">
    <property type="component" value="Linkage Group LG04"/>
</dbReference>
<dbReference type="EMBL" id="CM044704">
    <property type="protein sequence ID" value="KAI5667915.1"/>
    <property type="molecule type" value="Genomic_DNA"/>
</dbReference>
<accession>A0ACC0B5I5</accession>
<reference evidence="2" key="1">
    <citation type="journal article" date="2023" name="Nat. Plants">
        <title>Single-cell RNA sequencing provides a high-resolution roadmap for understanding the multicellular compartmentation of specialized metabolism.</title>
        <authorList>
            <person name="Sun S."/>
            <person name="Shen X."/>
            <person name="Li Y."/>
            <person name="Li Y."/>
            <person name="Wang S."/>
            <person name="Li R."/>
            <person name="Zhang H."/>
            <person name="Shen G."/>
            <person name="Guo B."/>
            <person name="Wei J."/>
            <person name="Xu J."/>
            <person name="St-Pierre B."/>
            <person name="Chen S."/>
            <person name="Sun C."/>
        </authorList>
    </citation>
    <scope>NUCLEOTIDE SEQUENCE [LARGE SCALE GENOMIC DNA]</scope>
</reference>
<protein>
    <submittedName>
        <fullName evidence="1">Uncharacterized protein</fullName>
    </submittedName>
</protein>
<keyword evidence="2" id="KW-1185">Reference proteome</keyword>
<comment type="caution">
    <text evidence="1">The sequence shown here is derived from an EMBL/GenBank/DDBJ whole genome shotgun (WGS) entry which is preliminary data.</text>
</comment>
<evidence type="ECO:0000313" key="2">
    <source>
        <dbReference type="Proteomes" id="UP001060085"/>
    </source>
</evidence>
<name>A0ACC0B5I5_CATRO</name>
<sequence length="2137" mass="231086">MSKTSSTRLKGRAHSFGGGRESNGNEEMDDPERTMSRVSQFIEQLHTKKSSPPEKELTTARLLGMAKSRKEARVLIGSHGQAMPLFVSILRTGTLVAKLNVAATLGILCRDEDLRVKVLLGGCVPPLLSMLKSESIEARKAAAEVIHAVSSAELSDDPVGMKIFVTEGVVPTLWEQLNQKSKHDKVVEAFVTGALRNLCGDKEGYWATTLEAGGVDIIVRLLSSENPVAQSNAASLLARLILSFSDSIPKIIDSKAINALLGLLDEKNDVSVRASAAEALQALSSKSTRATKFIVDAQGMPALIGAIVAPSKEGMHGEAAQELQRHATQALSNIMGGMSSLIIYLGELSRSPRLAVRVPDIIGALAYTLMVFEHSSEEEIFDVSVIENILVTLLKPRDNKLIQERILEAMASLYSNAYLVRAINQSETKRVMVGLIALSVDDVQEYLILALMKLCCDGINVWEAIGKKEGIQLLISFLGLSSEQHQEYAVQLLAILIDQVDDSKWAITAAGGIPPLVHLLETGPQKARDDGAYILWNLCCHSEEIRACVESAGAIPFFLWLLKHGGPKGQEASAKALAKLITIADSATINELLALLLGDSPKSKDNIIKVLGHVLSVASHSDLVQSGAAANKGLRSLVQVLNSSDEKTQKYAASVLANLFSTRHDICDSFAADDDVNSCMKLLTGTTQDIATQSPHPLSALPRPNKTKSMNKKSYMAGGDVKSLIKSAKTSSIDTAETAVAALAKLFMDPQLAAEALAEDVVSALTRVFGEGSTKGKKHASNVLNQLLRHFSIGDVLTNSAQCRFVVLSILEALNAMDMDGKDAANALEVIAKLARIKEGVNSAYPLCSILAEVPSSLEALVHCLCEGSPQVQDKAIEILSHLCGDQARVVGDALVSKSRSIGALADRIVNSTSPKVRVEGTALLVSATKEHRLQSMKVLHKSGYLKPLVYSLVEMIKQNSTCNSLEIEVRNPRGFIDGTITLLKGNEVKHLDSATFLGGTIALWLLSIISSYQAKNKLTVIEAGGLEALSDKLASQTSNVAEFEDSEGVWISALLVAILFQDTNVVLAPAAAECIPSLALLLKSDKVIDRFFAAQALASLVSHRKRKINLAVANSGAVSELVTLIGLAESDIPNLCEEFSLVRKPDQVVLDCLLGIEEVRIGSIAHKTIPLLVDLLKPIPDRPGAPPVAVRLLTRIADGNDTNKLTMAKAGVLDALSKYLSLSPQDLTETTISGLLRILFSCSDLLEHEATISCVHQLIAVLHLGSRNARLSAAKALDELFDAEKIRVSETTAKAVQPLVDMLGSSSRTEQHVALSALLKLTWENDSKAALMAEVEGNPLDSLLKLISSSSSLDFKSKVADLCYIVFSNSDVSTMPVASNFIEPLILLIQSGSEKAVESGVCASEKLLEDEQLVDVVSTYDIVDLLVHLVSGKNHRLIEASIGVLIKLGKDRTPRKLDMVKEGIIDNCLELLPTAPVSLCSTIAELFRILTNSSAIAKSSTAAKIVEPLFKLLLRSDVSLWGQHSALQALVNILEKPQSLVTLKLTPSQIIEPLSKLLESPSQAIQQLGTELLSHLLEQEHFKQDINTKNAIMPLVQLAGTGILNLQQTAIKALESISLSWPEAVADAGGIFELAKVIIQDEPEPTDEILESAALVLSNILRFNSDYYFKVPLMVLVKMLHSTQESTVIVALNALIFQERIDAASSELMVEAGAVDALLDLLRSRQCEEASGRLLEALFNNVRILEMKISKYAIAPLSQYLLDPQTQSEACKLLATLCLGHLSQHEGLARASSSAFACRALVNLLQDQPTEELTVVAICALQNFAIRSRTNRRAIAEAGGLLVIQELLSSSNSEIMAQATLLIKFLFSNHTLQEYVSNELIKSLTGTLEKELQSLATTNEEVLRTIYIIFANFPKLHMSEAATLCIPYLIEALNSENESAQDSALNTLSVIRHSWTSMPVDVSKSQTMVVAEAIPSLQRLMKTSPPNFHEKIDNLLHSLPGCLTVTIMRANNLKQVMGGTNAFCRLTIGNGPARQTKVITHNTSPEWKEGFTWAFDVPPKGQKLHIVCRSKSTFGKIPFFSQTTLGRVTIQIDKVVSEGTYNGQFSLSHDSNKDGSSSRTLEIEIKWSNRISNEPS</sequence>